<dbReference type="SUPFAM" id="SSF56801">
    <property type="entry name" value="Acetyl-CoA synthetase-like"/>
    <property type="match status" value="1"/>
</dbReference>
<proteinExistence type="predicted"/>
<dbReference type="EMBL" id="CAFBMG010000022">
    <property type="protein sequence ID" value="CAB4893657.1"/>
    <property type="molecule type" value="Genomic_DNA"/>
</dbReference>
<organism evidence="4">
    <name type="scientific">freshwater metagenome</name>
    <dbReference type="NCBI Taxonomy" id="449393"/>
    <lineage>
        <taxon>unclassified sequences</taxon>
        <taxon>metagenomes</taxon>
        <taxon>ecological metagenomes</taxon>
    </lineage>
</organism>
<dbReference type="Pfam" id="PF13193">
    <property type="entry name" value="AMP-binding_C"/>
    <property type="match status" value="1"/>
</dbReference>
<feature type="domain" description="AMP-binding enzyme C-terminal" evidence="2">
    <location>
        <begin position="460"/>
        <end position="535"/>
    </location>
</feature>
<dbReference type="PROSITE" id="PS00455">
    <property type="entry name" value="AMP_BINDING"/>
    <property type="match status" value="1"/>
</dbReference>
<accession>A0A6J7FDY5</accession>
<dbReference type="InterPro" id="IPR025110">
    <property type="entry name" value="AMP-bd_C"/>
</dbReference>
<evidence type="ECO:0000259" key="2">
    <source>
        <dbReference type="Pfam" id="PF13193"/>
    </source>
</evidence>
<dbReference type="InterPro" id="IPR020845">
    <property type="entry name" value="AMP-binding_CS"/>
</dbReference>
<name>A0A6J7FDY5_9ZZZZ</name>
<dbReference type="EMBL" id="CAEZYU010000096">
    <property type="protein sequence ID" value="CAB4753376.1"/>
    <property type="molecule type" value="Genomic_DNA"/>
</dbReference>
<dbReference type="GO" id="GO:0016877">
    <property type="term" value="F:ligase activity, forming carbon-sulfur bonds"/>
    <property type="evidence" value="ECO:0007669"/>
    <property type="project" value="UniProtKB-ARBA"/>
</dbReference>
<gene>
    <name evidence="3" type="ORF">UFOPK2766_01783</name>
    <name evidence="4" type="ORF">UFOPK3519_00448</name>
</gene>
<dbReference type="InterPro" id="IPR050237">
    <property type="entry name" value="ATP-dep_AMP-bd_enzyme"/>
</dbReference>
<evidence type="ECO:0000313" key="4">
    <source>
        <dbReference type="EMBL" id="CAB4893657.1"/>
    </source>
</evidence>
<dbReference type="Pfam" id="PF00501">
    <property type="entry name" value="AMP-binding"/>
    <property type="match status" value="1"/>
</dbReference>
<dbReference type="InterPro" id="IPR045851">
    <property type="entry name" value="AMP-bd_C_sf"/>
</dbReference>
<dbReference type="Gene3D" id="3.40.50.12780">
    <property type="entry name" value="N-terminal domain of ligase-like"/>
    <property type="match status" value="1"/>
</dbReference>
<dbReference type="Gene3D" id="3.30.300.30">
    <property type="match status" value="1"/>
</dbReference>
<dbReference type="PANTHER" id="PTHR43767:SF10">
    <property type="entry name" value="SURFACTIN SYNTHASE SUBUNIT 1"/>
    <property type="match status" value="1"/>
</dbReference>
<evidence type="ECO:0000313" key="3">
    <source>
        <dbReference type="EMBL" id="CAB4753376.1"/>
    </source>
</evidence>
<evidence type="ECO:0000259" key="1">
    <source>
        <dbReference type="Pfam" id="PF00501"/>
    </source>
</evidence>
<dbReference type="AlphaFoldDB" id="A0A6J7FDY5"/>
<sequence>MEFNLAQVHEAVESAVPDRECIVFGDLRLTYSQVGERTRRLANALIDRGLGQVRDRSELAGHESGQDQLAVYLHNGNEYLESMLGAYKARVAPFNVNYRYVAEELQYLLADSQARAIVYHSGFAPTLHEIRDGLPHLEVLLQVRDDSGNELLEGAEWYEDVLAAASAELPAGLAQSWSPDDLYILYTGGTTGMPKGVMWRQADIFVGALGGRRLDTSEEWENLDQITKQALTGGMSLLPSAPFMHGAAHWMAFNGFTNANTICISSVTDHLDPVDVLDLIQREAVEILLIVGDAFGRPIIQAIEAGDYQLDSLLITVSGGASLSPGIKDRLLAAVPTMMVLDGLGASETGQQASQLSFAGQAAKTGVFAPGSGMCVLSEDFSELLPPGHEGIGWVAQTDRVPLGYLGDEHKSAVTFPVLHGVRYSIPGDRGRLLTDGRVELFGRDSATINSGGEKIFAEEVEQALLRHPSVADCVVAGRPSQRWGNEVVAIVQLGEGISASDADLREEAGRHVARYKLPKAILRVDQVRRSPSGKADYRWAAEVAQSAQV</sequence>
<dbReference type="InterPro" id="IPR042099">
    <property type="entry name" value="ANL_N_sf"/>
</dbReference>
<dbReference type="PANTHER" id="PTHR43767">
    <property type="entry name" value="LONG-CHAIN-FATTY-ACID--COA LIGASE"/>
    <property type="match status" value="1"/>
</dbReference>
<protein>
    <submittedName>
        <fullName evidence="4">Unannotated protein</fullName>
    </submittedName>
</protein>
<dbReference type="InterPro" id="IPR000873">
    <property type="entry name" value="AMP-dep_synth/lig_dom"/>
</dbReference>
<dbReference type="NCBIfam" id="NF005863">
    <property type="entry name" value="PRK07798.1"/>
    <property type="match status" value="1"/>
</dbReference>
<reference evidence="4" key="1">
    <citation type="submission" date="2020-05" db="EMBL/GenBank/DDBJ databases">
        <authorList>
            <person name="Chiriac C."/>
            <person name="Salcher M."/>
            <person name="Ghai R."/>
            <person name="Kavagutti S V."/>
        </authorList>
    </citation>
    <scope>NUCLEOTIDE SEQUENCE</scope>
</reference>
<feature type="domain" description="AMP-dependent synthetase/ligase" evidence="1">
    <location>
        <begin position="15"/>
        <end position="398"/>
    </location>
</feature>